<dbReference type="EMBL" id="JAKMXF010000297">
    <property type="protein sequence ID" value="KAI6652714.1"/>
    <property type="molecule type" value="Genomic_DNA"/>
</dbReference>
<evidence type="ECO:0008006" key="4">
    <source>
        <dbReference type="Google" id="ProtNLM"/>
    </source>
</evidence>
<evidence type="ECO:0000256" key="1">
    <source>
        <dbReference type="SAM" id="MobiDB-lite"/>
    </source>
</evidence>
<evidence type="ECO:0000313" key="3">
    <source>
        <dbReference type="Proteomes" id="UP001165289"/>
    </source>
</evidence>
<feature type="compositionally biased region" description="Basic and acidic residues" evidence="1">
    <location>
        <begin position="120"/>
        <end position="138"/>
    </location>
</feature>
<sequence>MSDPIESNKGVTPDDNSTAKTYELPSNETKISDKTSTVDTALSFDKLCVHSDSESSGDEITAFDRIRASSDSDEGEATKTIKAISVSKELPPVPVTLSTPVTETEEVKVEETLPEDMLEETVKNSEVTKEIIEAKSHNNTDVSSIQEPNNTPDKKVVVEDEQKSKEESDKIQPGVSKDKPKSPEEKSSIQSTGDWNESEKGNKYSQNKDFSREKGKPRKSYPEDSFRDGNKRERGKGRSNRDDRGVRRENYGHDDRFYVSPDTRTNEPEFDSNVIQGRSPPTRSWKGTRGRGGEGKWKHDKFYEDEQGPIAVESTNNSYPSYSSPQSVSQSQYPYKKGRGRGKKQYSDQSPIPGFQRNSPRQERRGRGNPYKEESDVYSSSTRPNRGRGINRYSNYKEDNSGVYHSKPIVFVSQNKKIEPPTDRHKDQDNTR</sequence>
<feature type="compositionally biased region" description="Polar residues" evidence="1">
    <location>
        <begin position="273"/>
        <end position="282"/>
    </location>
</feature>
<feature type="compositionally biased region" description="Basic and acidic residues" evidence="1">
    <location>
        <begin position="209"/>
        <end position="232"/>
    </location>
</feature>
<feature type="compositionally biased region" description="Basic and acidic residues" evidence="1">
    <location>
        <begin position="291"/>
        <end position="304"/>
    </location>
</feature>
<feature type="compositionally biased region" description="Polar residues" evidence="1">
    <location>
        <begin position="139"/>
        <end position="151"/>
    </location>
</feature>
<feature type="compositionally biased region" description="Basic and acidic residues" evidence="1">
    <location>
        <begin position="239"/>
        <end position="257"/>
    </location>
</feature>
<protein>
    <recommendedName>
        <fullName evidence="4">Btz domain-containing protein</fullName>
    </recommendedName>
</protein>
<feature type="compositionally biased region" description="Basic and acidic residues" evidence="1">
    <location>
        <begin position="360"/>
        <end position="375"/>
    </location>
</feature>
<feature type="compositionally biased region" description="Basic and acidic residues" evidence="1">
    <location>
        <begin position="152"/>
        <end position="187"/>
    </location>
</feature>
<feature type="region of interest" description="Disordered" evidence="1">
    <location>
        <begin position="1"/>
        <end position="35"/>
    </location>
</feature>
<feature type="compositionally biased region" description="Polar residues" evidence="1">
    <location>
        <begin position="14"/>
        <end position="35"/>
    </location>
</feature>
<reference evidence="2 3" key="1">
    <citation type="journal article" date="2023" name="BMC Biol.">
        <title>The compact genome of the sponge Oopsacas minuta (Hexactinellida) is lacking key metazoan core genes.</title>
        <authorList>
            <person name="Santini S."/>
            <person name="Schenkelaars Q."/>
            <person name="Jourda C."/>
            <person name="Duchesne M."/>
            <person name="Belahbib H."/>
            <person name="Rocher C."/>
            <person name="Selva M."/>
            <person name="Riesgo A."/>
            <person name="Vervoort M."/>
            <person name="Leys S.P."/>
            <person name="Kodjabachian L."/>
            <person name="Le Bivic A."/>
            <person name="Borchiellini C."/>
            <person name="Claverie J.M."/>
            <person name="Renard E."/>
        </authorList>
    </citation>
    <scope>NUCLEOTIDE SEQUENCE [LARGE SCALE GENOMIC DNA]</scope>
    <source>
        <strain evidence="2">SPO-2</strain>
    </source>
</reference>
<feature type="region of interest" description="Disordered" evidence="1">
    <location>
        <begin position="92"/>
        <end position="432"/>
    </location>
</feature>
<dbReference type="AlphaFoldDB" id="A0AAV7JVR1"/>
<name>A0AAV7JVR1_9METZ</name>
<feature type="compositionally biased region" description="Low complexity" evidence="1">
    <location>
        <begin position="318"/>
        <end position="335"/>
    </location>
</feature>
<evidence type="ECO:0000313" key="2">
    <source>
        <dbReference type="EMBL" id="KAI6652714.1"/>
    </source>
</evidence>
<organism evidence="2 3">
    <name type="scientific">Oopsacas minuta</name>
    <dbReference type="NCBI Taxonomy" id="111878"/>
    <lineage>
        <taxon>Eukaryota</taxon>
        <taxon>Metazoa</taxon>
        <taxon>Porifera</taxon>
        <taxon>Hexactinellida</taxon>
        <taxon>Hexasterophora</taxon>
        <taxon>Lyssacinosida</taxon>
        <taxon>Leucopsacidae</taxon>
        <taxon>Oopsacas</taxon>
    </lineage>
</organism>
<gene>
    <name evidence="2" type="ORF">LOD99_4100</name>
</gene>
<accession>A0AAV7JVR1</accession>
<comment type="caution">
    <text evidence="2">The sequence shown here is derived from an EMBL/GenBank/DDBJ whole genome shotgun (WGS) entry which is preliminary data.</text>
</comment>
<feature type="compositionally biased region" description="Basic and acidic residues" evidence="1">
    <location>
        <begin position="416"/>
        <end position="432"/>
    </location>
</feature>
<keyword evidence="3" id="KW-1185">Reference proteome</keyword>
<dbReference type="Proteomes" id="UP001165289">
    <property type="component" value="Unassembled WGS sequence"/>
</dbReference>
<proteinExistence type="predicted"/>